<dbReference type="InterPro" id="IPR036590">
    <property type="entry name" value="SRAP-like"/>
</dbReference>
<comment type="similarity">
    <text evidence="1 8">Belongs to the SOS response-associated peptidase family.</text>
</comment>
<dbReference type="Gene3D" id="3.90.1680.10">
    <property type="entry name" value="SOS response associated peptidase-like"/>
    <property type="match status" value="1"/>
</dbReference>
<dbReference type="AlphaFoldDB" id="A0A4R7VRN7"/>
<evidence type="ECO:0000256" key="8">
    <source>
        <dbReference type="RuleBase" id="RU364100"/>
    </source>
</evidence>
<keyword evidence="5" id="KW-0190">Covalent protein-DNA linkage</keyword>
<evidence type="ECO:0000256" key="5">
    <source>
        <dbReference type="ARBA" id="ARBA00023124"/>
    </source>
</evidence>
<evidence type="ECO:0000256" key="6">
    <source>
        <dbReference type="ARBA" id="ARBA00023125"/>
    </source>
</evidence>
<name>A0A4R7VRN7_9PSEU</name>
<keyword evidence="4 8" id="KW-0378">Hydrolase</keyword>
<evidence type="ECO:0000256" key="3">
    <source>
        <dbReference type="ARBA" id="ARBA00022763"/>
    </source>
</evidence>
<reference evidence="9 10" key="1">
    <citation type="submission" date="2019-03" db="EMBL/GenBank/DDBJ databases">
        <title>Genomic Encyclopedia of Archaeal and Bacterial Type Strains, Phase II (KMG-II): from individual species to whole genera.</title>
        <authorList>
            <person name="Goeker M."/>
        </authorList>
    </citation>
    <scope>NUCLEOTIDE SEQUENCE [LARGE SCALE GENOMIC DNA]</scope>
    <source>
        <strain evidence="9 10">DSM 45499</strain>
    </source>
</reference>
<comment type="caution">
    <text evidence="9">The sequence shown here is derived from an EMBL/GenBank/DDBJ whole genome shotgun (WGS) entry which is preliminary data.</text>
</comment>
<dbReference type="GO" id="GO:0008233">
    <property type="term" value="F:peptidase activity"/>
    <property type="evidence" value="ECO:0007669"/>
    <property type="project" value="UniProtKB-KW"/>
</dbReference>
<dbReference type="EC" id="3.4.-.-" evidence="8"/>
<organism evidence="9 10">
    <name type="scientific">Actinophytocola oryzae</name>
    <dbReference type="NCBI Taxonomy" id="502181"/>
    <lineage>
        <taxon>Bacteria</taxon>
        <taxon>Bacillati</taxon>
        <taxon>Actinomycetota</taxon>
        <taxon>Actinomycetes</taxon>
        <taxon>Pseudonocardiales</taxon>
        <taxon>Pseudonocardiaceae</taxon>
    </lineage>
</organism>
<evidence type="ECO:0000256" key="1">
    <source>
        <dbReference type="ARBA" id="ARBA00008136"/>
    </source>
</evidence>
<evidence type="ECO:0000256" key="2">
    <source>
        <dbReference type="ARBA" id="ARBA00022670"/>
    </source>
</evidence>
<dbReference type="PANTHER" id="PTHR13604">
    <property type="entry name" value="DC12-RELATED"/>
    <property type="match status" value="1"/>
</dbReference>
<dbReference type="Proteomes" id="UP000294927">
    <property type="component" value="Unassembled WGS sequence"/>
</dbReference>
<dbReference type="PANTHER" id="PTHR13604:SF0">
    <property type="entry name" value="ABASIC SITE PROCESSING PROTEIN HMCES"/>
    <property type="match status" value="1"/>
</dbReference>
<evidence type="ECO:0000256" key="7">
    <source>
        <dbReference type="ARBA" id="ARBA00023239"/>
    </source>
</evidence>
<keyword evidence="2 8" id="KW-0645">Protease</keyword>
<accession>A0A4R7VRN7</accession>
<dbReference type="EMBL" id="SOCP01000005">
    <property type="protein sequence ID" value="TDV52483.1"/>
    <property type="molecule type" value="Genomic_DNA"/>
</dbReference>
<evidence type="ECO:0000313" key="9">
    <source>
        <dbReference type="EMBL" id="TDV52483.1"/>
    </source>
</evidence>
<evidence type="ECO:0000256" key="4">
    <source>
        <dbReference type="ARBA" id="ARBA00022801"/>
    </source>
</evidence>
<sequence>MACREVIEVCGRYAATKDPATLAAEFDALDETDDHAPATDYNVAPTKDVVAVVQRHPRDEDGEPDPSTTVRSLRVMRWGLIPAWAKDRSIGARMINARAEKAATTSAFRTSVAKRRCLVPADGWFEWKRDGKVKQPYFMTGPDGHSLAMAGLWTVWRDPEDKDGPPVVSAAVLTTDAVGPLADIHDRMPLLMSPDSWAAWLDPDVDEVSELLATPPPLELVESLELRPVSTKVNNVRNNGPELLAREEEKADLTLFDR</sequence>
<protein>
    <recommendedName>
        <fullName evidence="8">Abasic site processing protein</fullName>
        <ecNumber evidence="8">3.4.-.-</ecNumber>
    </recommendedName>
</protein>
<dbReference type="GO" id="GO:0016829">
    <property type="term" value="F:lyase activity"/>
    <property type="evidence" value="ECO:0007669"/>
    <property type="project" value="UniProtKB-KW"/>
</dbReference>
<dbReference type="SUPFAM" id="SSF143081">
    <property type="entry name" value="BB1717-like"/>
    <property type="match status" value="1"/>
</dbReference>
<dbReference type="Pfam" id="PF02586">
    <property type="entry name" value="SRAP"/>
    <property type="match status" value="1"/>
</dbReference>
<keyword evidence="7" id="KW-0456">Lyase</keyword>
<proteinExistence type="inferred from homology"/>
<evidence type="ECO:0000313" key="10">
    <source>
        <dbReference type="Proteomes" id="UP000294927"/>
    </source>
</evidence>
<keyword evidence="6" id="KW-0238">DNA-binding</keyword>
<dbReference type="GO" id="GO:0003697">
    <property type="term" value="F:single-stranded DNA binding"/>
    <property type="evidence" value="ECO:0007669"/>
    <property type="project" value="InterPro"/>
</dbReference>
<dbReference type="InterPro" id="IPR003738">
    <property type="entry name" value="SRAP"/>
</dbReference>
<keyword evidence="10" id="KW-1185">Reference proteome</keyword>
<dbReference type="GO" id="GO:0006508">
    <property type="term" value="P:proteolysis"/>
    <property type="evidence" value="ECO:0007669"/>
    <property type="project" value="UniProtKB-KW"/>
</dbReference>
<keyword evidence="3" id="KW-0227">DNA damage</keyword>
<dbReference type="GO" id="GO:0106300">
    <property type="term" value="P:protein-DNA covalent cross-linking repair"/>
    <property type="evidence" value="ECO:0007669"/>
    <property type="project" value="InterPro"/>
</dbReference>
<gene>
    <name evidence="9" type="ORF">CLV71_105615</name>
</gene>